<evidence type="ECO:0000259" key="6">
    <source>
        <dbReference type="Pfam" id="PF13186"/>
    </source>
</evidence>
<dbReference type="InterPro" id="IPR050377">
    <property type="entry name" value="Radical_SAM_PqqE_MftC-like"/>
</dbReference>
<dbReference type="CDD" id="cd01335">
    <property type="entry name" value="Radical_SAM"/>
    <property type="match status" value="1"/>
</dbReference>
<proteinExistence type="predicted"/>
<protein>
    <submittedName>
        <fullName evidence="7">Uncharacterized protein</fullName>
    </submittedName>
</protein>
<dbReference type="Pfam" id="PF04055">
    <property type="entry name" value="Radical_SAM"/>
    <property type="match status" value="1"/>
</dbReference>
<gene>
    <name evidence="7" type="ORF">LCGC14_1275030</name>
</gene>
<evidence type="ECO:0000259" key="5">
    <source>
        <dbReference type="Pfam" id="PF04055"/>
    </source>
</evidence>
<evidence type="ECO:0000256" key="3">
    <source>
        <dbReference type="ARBA" id="ARBA00023004"/>
    </source>
</evidence>
<name>A0A0F9P041_9ZZZZ</name>
<comment type="caution">
    <text evidence="7">The sequence shown here is derived from an EMBL/GenBank/DDBJ whole genome shotgun (WGS) entry which is preliminary data.</text>
</comment>
<dbReference type="CDD" id="cd21109">
    <property type="entry name" value="SPASM"/>
    <property type="match status" value="1"/>
</dbReference>
<keyword evidence="4" id="KW-0411">Iron-sulfur</keyword>
<organism evidence="7">
    <name type="scientific">marine sediment metagenome</name>
    <dbReference type="NCBI Taxonomy" id="412755"/>
    <lineage>
        <taxon>unclassified sequences</taxon>
        <taxon>metagenomes</taxon>
        <taxon>ecological metagenomes</taxon>
    </lineage>
</organism>
<dbReference type="InterPro" id="IPR007197">
    <property type="entry name" value="rSAM"/>
</dbReference>
<keyword evidence="1" id="KW-0949">S-adenosyl-L-methionine</keyword>
<dbReference type="EMBL" id="LAZR01007193">
    <property type="protein sequence ID" value="KKM86832.1"/>
    <property type="molecule type" value="Genomic_DNA"/>
</dbReference>
<dbReference type="InterPro" id="IPR058240">
    <property type="entry name" value="rSAM_sf"/>
</dbReference>
<dbReference type="GO" id="GO:0046872">
    <property type="term" value="F:metal ion binding"/>
    <property type="evidence" value="ECO:0007669"/>
    <property type="project" value="UniProtKB-KW"/>
</dbReference>
<accession>A0A0F9P041</accession>
<feature type="domain" description="4Fe4S-binding SPASM" evidence="6">
    <location>
        <begin position="276"/>
        <end position="334"/>
    </location>
</feature>
<dbReference type="GO" id="GO:0003824">
    <property type="term" value="F:catalytic activity"/>
    <property type="evidence" value="ECO:0007669"/>
    <property type="project" value="InterPro"/>
</dbReference>
<sequence length="357" mass="41015">MKKGHYLFDGNKLLWHMDRVHEHYRGKKRIYPLHIDIGATKVCNAKCTYCYGLFQKMTGEIIPADVLVQLFKDAPDLGIRSLTLTGDGEPTLNPAVYQAIYEGHARGLDIGFATNGISLNKARITTLLESCTWLRFNLSAVDKGSYKTIHGVDRWERVQDNIITTTKLKKKIGSKCTIGLQMVLIPDCLDQVLPEYKFAIAHGLDYFVIKQFSDPDCKEMSQFDLSWYNNVETEVILKMAEFASTEQTKIIPKWNTIASKGKRPYDHCVDCPLIFQISGNSKCYPCGFLFNNEEYCYGDLKKNTLKEILDSEHYWSIIRKMRYEFDVHTQCVGCCRHDSTNAFVWNYLHAPTHLSFI</sequence>
<dbReference type="PANTHER" id="PTHR11228:SF7">
    <property type="entry name" value="PQQA PEPTIDE CYCLASE"/>
    <property type="match status" value="1"/>
</dbReference>
<dbReference type="SFLD" id="SFLDS00029">
    <property type="entry name" value="Radical_SAM"/>
    <property type="match status" value="1"/>
</dbReference>
<reference evidence="7" key="1">
    <citation type="journal article" date="2015" name="Nature">
        <title>Complex archaea that bridge the gap between prokaryotes and eukaryotes.</title>
        <authorList>
            <person name="Spang A."/>
            <person name="Saw J.H."/>
            <person name="Jorgensen S.L."/>
            <person name="Zaremba-Niedzwiedzka K."/>
            <person name="Martijn J."/>
            <person name="Lind A.E."/>
            <person name="van Eijk R."/>
            <person name="Schleper C."/>
            <person name="Guy L."/>
            <person name="Ettema T.J."/>
        </authorList>
    </citation>
    <scope>NUCLEOTIDE SEQUENCE</scope>
</reference>
<dbReference type="Gene3D" id="3.20.20.70">
    <property type="entry name" value="Aldolase class I"/>
    <property type="match status" value="1"/>
</dbReference>
<feature type="domain" description="Radical SAM core" evidence="5">
    <location>
        <begin position="40"/>
        <end position="170"/>
    </location>
</feature>
<evidence type="ECO:0000256" key="1">
    <source>
        <dbReference type="ARBA" id="ARBA00022691"/>
    </source>
</evidence>
<evidence type="ECO:0000256" key="4">
    <source>
        <dbReference type="ARBA" id="ARBA00023014"/>
    </source>
</evidence>
<dbReference type="GO" id="GO:0051536">
    <property type="term" value="F:iron-sulfur cluster binding"/>
    <property type="evidence" value="ECO:0007669"/>
    <property type="project" value="UniProtKB-KW"/>
</dbReference>
<evidence type="ECO:0000256" key="2">
    <source>
        <dbReference type="ARBA" id="ARBA00022723"/>
    </source>
</evidence>
<dbReference type="SFLD" id="SFLDG01067">
    <property type="entry name" value="SPASM/twitch_domain_containing"/>
    <property type="match status" value="1"/>
</dbReference>
<dbReference type="Pfam" id="PF13186">
    <property type="entry name" value="SPASM"/>
    <property type="match status" value="1"/>
</dbReference>
<dbReference type="AlphaFoldDB" id="A0A0F9P041"/>
<evidence type="ECO:0000313" key="7">
    <source>
        <dbReference type="EMBL" id="KKM86832.1"/>
    </source>
</evidence>
<keyword evidence="2" id="KW-0479">Metal-binding</keyword>
<dbReference type="InterPro" id="IPR013785">
    <property type="entry name" value="Aldolase_TIM"/>
</dbReference>
<dbReference type="InterPro" id="IPR023885">
    <property type="entry name" value="4Fe4S-binding_SPASM_dom"/>
</dbReference>
<keyword evidence="3" id="KW-0408">Iron</keyword>
<dbReference type="PANTHER" id="PTHR11228">
    <property type="entry name" value="RADICAL SAM DOMAIN PROTEIN"/>
    <property type="match status" value="1"/>
</dbReference>
<dbReference type="SUPFAM" id="SSF102114">
    <property type="entry name" value="Radical SAM enzymes"/>
    <property type="match status" value="1"/>
</dbReference>